<accession>A0A1M5L645</accession>
<reference evidence="2" key="1">
    <citation type="submission" date="2016-11" db="EMBL/GenBank/DDBJ databases">
        <authorList>
            <person name="Varghese N."/>
            <person name="Submissions S."/>
        </authorList>
    </citation>
    <scope>NUCLEOTIDE SEQUENCE [LARGE SCALE GENOMIC DNA]</scope>
    <source>
        <strain evidence="2">DSM 19978</strain>
    </source>
</reference>
<dbReference type="EMBL" id="FQWB01000005">
    <property type="protein sequence ID" value="SHG60564.1"/>
    <property type="molecule type" value="Genomic_DNA"/>
</dbReference>
<dbReference type="RefSeq" id="WP_073370917.1">
    <property type="nucleotide sequence ID" value="NZ_FQWB01000005.1"/>
</dbReference>
<organism evidence="1 2">
    <name type="scientific">Flavobacterium fluvii</name>
    <dbReference type="NCBI Taxonomy" id="468056"/>
    <lineage>
        <taxon>Bacteria</taxon>
        <taxon>Pseudomonadati</taxon>
        <taxon>Bacteroidota</taxon>
        <taxon>Flavobacteriia</taxon>
        <taxon>Flavobacteriales</taxon>
        <taxon>Flavobacteriaceae</taxon>
        <taxon>Flavobacterium</taxon>
    </lineage>
</organism>
<evidence type="ECO:0000313" key="1">
    <source>
        <dbReference type="EMBL" id="SHG60564.1"/>
    </source>
</evidence>
<proteinExistence type="predicted"/>
<protein>
    <submittedName>
        <fullName evidence="1">YhcH/YjgK/YiaL family protein</fullName>
    </submittedName>
</protein>
<dbReference type="Pfam" id="PF04074">
    <property type="entry name" value="DUF386"/>
    <property type="match status" value="1"/>
</dbReference>
<dbReference type="PANTHER" id="PTHR34986:SF1">
    <property type="entry name" value="PROTEIN YIAL"/>
    <property type="match status" value="1"/>
</dbReference>
<dbReference type="NCBIfam" id="TIGR00022">
    <property type="entry name" value="YhcH/YjgK/YiaL family protein"/>
    <property type="match status" value="1"/>
</dbReference>
<dbReference type="AlphaFoldDB" id="A0A1M5L645"/>
<dbReference type="Gene3D" id="2.60.120.370">
    <property type="entry name" value="YhcH/YjgK/YiaL"/>
    <property type="match status" value="1"/>
</dbReference>
<keyword evidence="2" id="KW-1185">Reference proteome</keyword>
<evidence type="ECO:0000313" key="2">
    <source>
        <dbReference type="Proteomes" id="UP000184516"/>
    </source>
</evidence>
<sequence length="149" mass="16649">MIIDTLNNASKYSGLNPLFAKAFDFINQNDIATLENGVIQIEDGLKVIVSTANGKTAEASLAKFECHDKNIDIQVCVNGLETIAWKPREKCVTPNGDYNPEKDVRFFNDAPDMYFQLTDGQFGIFYPEDVHAPMIGEGEIKKLVFKVKI</sequence>
<dbReference type="Proteomes" id="UP000184516">
    <property type="component" value="Unassembled WGS sequence"/>
</dbReference>
<dbReference type="InterPro" id="IPR004375">
    <property type="entry name" value="NanQ/TabA/YiaL"/>
</dbReference>
<dbReference type="STRING" id="468056.SAMN05443549_10595"/>
<gene>
    <name evidence="1" type="ORF">SAMN05443549_10595</name>
</gene>
<dbReference type="OrthoDB" id="9792756at2"/>
<dbReference type="GO" id="GO:0005829">
    <property type="term" value="C:cytosol"/>
    <property type="evidence" value="ECO:0007669"/>
    <property type="project" value="TreeGrafter"/>
</dbReference>
<dbReference type="PANTHER" id="PTHR34986">
    <property type="entry name" value="EVOLVED BETA-GALACTOSIDASE SUBUNIT BETA"/>
    <property type="match status" value="1"/>
</dbReference>
<dbReference type="SUPFAM" id="SSF51197">
    <property type="entry name" value="Clavaminate synthase-like"/>
    <property type="match status" value="1"/>
</dbReference>
<name>A0A1M5L645_9FLAO</name>
<dbReference type="InterPro" id="IPR037012">
    <property type="entry name" value="NanQ/TabA/YiaL_sf"/>
</dbReference>